<dbReference type="AlphaFoldDB" id="A0AAU6TXM3"/>
<evidence type="ECO:0000313" key="10">
    <source>
        <dbReference type="EMBL" id="XAG65836.1"/>
    </source>
</evidence>
<feature type="signal peptide" evidence="8">
    <location>
        <begin position="1"/>
        <end position="40"/>
    </location>
</feature>
<evidence type="ECO:0000259" key="9">
    <source>
        <dbReference type="SMART" id="SM00965"/>
    </source>
</evidence>
<evidence type="ECO:0000256" key="8">
    <source>
        <dbReference type="SAM" id="SignalP"/>
    </source>
</evidence>
<keyword evidence="4 7" id="KW-0812">Transmembrane</keyword>
<dbReference type="PROSITE" id="PS52016">
    <property type="entry name" value="TONB_DEPENDENT_REC_3"/>
    <property type="match status" value="1"/>
</dbReference>
<dbReference type="InterPro" id="IPR012910">
    <property type="entry name" value="Plug_dom"/>
</dbReference>
<dbReference type="GO" id="GO:0009279">
    <property type="term" value="C:cell outer membrane"/>
    <property type="evidence" value="ECO:0007669"/>
    <property type="project" value="UniProtKB-SubCell"/>
</dbReference>
<evidence type="ECO:0000256" key="2">
    <source>
        <dbReference type="ARBA" id="ARBA00022448"/>
    </source>
</evidence>
<reference evidence="10" key="1">
    <citation type="submission" date="2022-03" db="EMBL/GenBank/DDBJ databases">
        <title>Sea Food Isolates.</title>
        <authorList>
            <person name="Li c."/>
        </authorList>
    </citation>
    <scope>NUCLEOTIDE SEQUENCE</scope>
    <source>
        <strain evidence="10">19GA11TI05</strain>
    </source>
</reference>
<evidence type="ECO:0000256" key="4">
    <source>
        <dbReference type="ARBA" id="ARBA00022692"/>
    </source>
</evidence>
<organism evidence="10">
    <name type="scientific">bacterium 19GA11TI05</name>
    <dbReference type="NCBI Taxonomy" id="2920688"/>
    <lineage>
        <taxon>Bacteria</taxon>
    </lineage>
</organism>
<dbReference type="Gene3D" id="2.170.130.10">
    <property type="entry name" value="TonB-dependent receptor, plug domain"/>
    <property type="match status" value="1"/>
</dbReference>
<name>A0AAU6TXM3_UNCXX</name>
<dbReference type="SMART" id="SM00965">
    <property type="entry name" value="STN"/>
    <property type="match status" value="1"/>
</dbReference>
<keyword evidence="2 7" id="KW-0813">Transport</keyword>
<protein>
    <submittedName>
        <fullName evidence="10">TonB-dependent receptor plug domain-containing protein</fullName>
    </submittedName>
</protein>
<dbReference type="Gene3D" id="3.55.50.30">
    <property type="match status" value="1"/>
</dbReference>
<comment type="similarity">
    <text evidence="7">Belongs to the TonB-dependent receptor family.</text>
</comment>
<evidence type="ECO:0000256" key="7">
    <source>
        <dbReference type="PROSITE-ProRule" id="PRU01360"/>
    </source>
</evidence>
<proteinExistence type="inferred from homology"/>
<evidence type="ECO:0000256" key="6">
    <source>
        <dbReference type="ARBA" id="ARBA00023237"/>
    </source>
</evidence>
<sequence length="930" mass="104075">MTLPEMIKMTIKPSPFSIRAVSSAIVLALGLTAAPAPAGAADLTLDLPEQALSRSLNTIAQQGQIQLLYDAGQLGALRAPALHGSYSAQTAIQTLLAGSGLTLVQQGSSYVIRPLTTEAETILIPETRVQGELAYHPATDVMSAPQYITAEEIRQRNTGDGNVTELLRTNPAVQFAGNDSSSLNQGEIKPSRISIHGASSFQNAYKLDGISFNNDFDPAKDTLGETSTRLDSGDQGMYIDSRLIDSVTVYDNNIPVEFGGFTGGSVDVTSRRWNGENSGHMYYRTTRSSWNHLFEDSSQPIDSSKNDISHPARFQNEYNKHDFGGWFEVGVTENSGLTVSASRRTSTIPANTSVLMAVMEGEELVGYEFDKRKRNQKRTSDNLFVKYAMDLSPVTTADISLNYSDYKARLFASNIANSGYDNNHKGLGVTGVLKHQTSLADLEFTLGYQKLKDNRVNDEQNFYEMKNRLQDGKTIVNTKMGGLGDLKTEQDNVTTKAVARFLPSEGFGITHRPTLGMESTHTKGRYIRDKSHYHTSEDYVSYAEWGFEDPVVNKHRFLPGTASVSYNNYSLFADDNIEIGRLTLRPGVRVDRDDFVRQTNIAPRLAATYDLFGNKETLLIAGANRYYGRSMLTYALYGAQNAGLEKCYMCGFMGMDPTWDKTNDYEGLDSLKTPYNDEISLGLQQEILSTTWRLTYVHREGYDEVRSRTKYNNLTGSDKYSDKGKIRTFDNAGRSKHDSVTLAVSNSQPWEWGQATHVFTSSIVWQDTKTNFPSDQGYAFFEPGTAINSDKVMYGGKVIDVSDLPASNFNSPLKLNVELTSDWDNYNISWYNRLQWWGARNQAVRHDNEVVRDPQYGELRVYQKEHFASKFTWDTRVNWKPEFAYGASVSLEVNNVLNNKNVADTFIYAGNKVIAYDPGRQFWLQLNYDF</sequence>
<feature type="domain" description="Secretin/TonB short N-terminal" evidence="9">
    <location>
        <begin position="65"/>
        <end position="115"/>
    </location>
</feature>
<dbReference type="Pfam" id="PF07660">
    <property type="entry name" value="STN"/>
    <property type="match status" value="1"/>
</dbReference>
<dbReference type="Gene3D" id="2.40.170.20">
    <property type="entry name" value="TonB-dependent receptor, beta-barrel domain"/>
    <property type="match status" value="1"/>
</dbReference>
<feature type="chain" id="PRO_5043425363" evidence="8">
    <location>
        <begin position="41"/>
        <end position="930"/>
    </location>
</feature>
<dbReference type="InterPro" id="IPR036942">
    <property type="entry name" value="Beta-barrel_TonB_sf"/>
</dbReference>
<keyword evidence="8" id="KW-0732">Signal</keyword>
<keyword evidence="10" id="KW-0675">Receptor</keyword>
<keyword evidence="6 7" id="KW-0998">Cell outer membrane</keyword>
<evidence type="ECO:0000256" key="5">
    <source>
        <dbReference type="ARBA" id="ARBA00023136"/>
    </source>
</evidence>
<dbReference type="EMBL" id="CP095362">
    <property type="protein sequence ID" value="XAG65836.1"/>
    <property type="molecule type" value="Genomic_DNA"/>
</dbReference>
<keyword evidence="5 7" id="KW-0472">Membrane</keyword>
<dbReference type="InterPro" id="IPR039426">
    <property type="entry name" value="TonB-dep_rcpt-like"/>
</dbReference>
<accession>A0AAU6TXM3</accession>
<evidence type="ECO:0000256" key="1">
    <source>
        <dbReference type="ARBA" id="ARBA00004571"/>
    </source>
</evidence>
<dbReference type="InterPro" id="IPR011662">
    <property type="entry name" value="Secretin/TonB_short_N"/>
</dbReference>
<dbReference type="SUPFAM" id="SSF56935">
    <property type="entry name" value="Porins"/>
    <property type="match status" value="1"/>
</dbReference>
<evidence type="ECO:0000256" key="3">
    <source>
        <dbReference type="ARBA" id="ARBA00022452"/>
    </source>
</evidence>
<gene>
    <name evidence="10" type="ORF">MRM81_01955</name>
</gene>
<comment type="subcellular location">
    <subcellularLocation>
        <location evidence="1 7">Cell outer membrane</location>
        <topology evidence="1 7">Multi-pass membrane protein</topology>
    </subcellularLocation>
</comment>
<keyword evidence="3 7" id="KW-1134">Transmembrane beta strand</keyword>
<dbReference type="InterPro" id="IPR037066">
    <property type="entry name" value="Plug_dom_sf"/>
</dbReference>
<dbReference type="Pfam" id="PF07715">
    <property type="entry name" value="Plug"/>
    <property type="match status" value="1"/>
</dbReference>